<keyword evidence="5 7" id="KW-0456">Lyase</keyword>
<dbReference type="GO" id="GO:0008932">
    <property type="term" value="F:lytic endotransglycosylase activity"/>
    <property type="evidence" value="ECO:0007669"/>
    <property type="project" value="UniProtKB-UniRule"/>
</dbReference>
<dbReference type="InterPro" id="IPR003770">
    <property type="entry name" value="MLTG-like"/>
</dbReference>
<keyword evidence="3 7" id="KW-1133">Transmembrane helix</keyword>
<comment type="catalytic activity">
    <reaction evidence="7">
        <text>a peptidoglycan chain = a peptidoglycan chain with N-acetyl-1,6-anhydromuramyl-[peptide] at the reducing end + a peptidoglycan chain with N-acetylglucosamine at the non-reducing end.</text>
        <dbReference type="EC" id="4.2.2.29"/>
    </reaction>
</comment>
<dbReference type="PANTHER" id="PTHR30518">
    <property type="entry name" value="ENDOLYTIC MUREIN TRANSGLYCOSYLASE"/>
    <property type="match status" value="1"/>
</dbReference>
<gene>
    <name evidence="7 8" type="primary">mltG</name>
    <name evidence="8" type="ORF">EHV08_11145</name>
</gene>
<evidence type="ECO:0000313" key="8">
    <source>
        <dbReference type="EMBL" id="RUL60244.1"/>
    </source>
</evidence>
<evidence type="ECO:0000256" key="7">
    <source>
        <dbReference type="HAMAP-Rule" id="MF_02065"/>
    </source>
</evidence>
<keyword evidence="4 7" id="KW-0472">Membrane</keyword>
<evidence type="ECO:0000313" key="9">
    <source>
        <dbReference type="Proteomes" id="UP000278983"/>
    </source>
</evidence>
<proteinExistence type="inferred from homology"/>
<accession>A0A3S0RBV7</accession>
<dbReference type="OrthoDB" id="9814591at2"/>
<dbReference type="CDD" id="cd08010">
    <property type="entry name" value="MltG_like"/>
    <property type="match status" value="1"/>
</dbReference>
<comment type="function">
    <text evidence="7">Functions as a peptidoglycan terminase that cleaves nascent peptidoglycan strands endolytically to terminate their elongation.</text>
</comment>
<sequence length="341" mass="38599">MNKITSKKYFIPIFICLAIVIGAAYFYLFASLAKDGKTYYLYIDGDDNIDSIYARLDTMTTSAGMSAFSMLARHDGYAEKIIQGRYAVKPGIGALRLLRNLKNGTQTPLHLTIPSVRTTDKLAAVLGNKLQIDSLELVKELTNPATCSRYGLDTLTIACLFIPNTYDVYWTISAKELLDRMQKESRTFWNEDRRRKAKALGMTEVQIITLASIVDEETANNDEKPMVAQMYLNRLREDMPLQADPTVKFALKQFELKRIYHGQLSVNSPFNTYRNKGLPPGPIRIPTVAGIDAVLNHANHDYLYMCAKEDFSGTHNFAKTYEEHLQNAKRYSDALNKHGIK</sequence>
<dbReference type="EC" id="4.2.2.29" evidence="7"/>
<name>A0A3S0RBV7_9BACT</name>
<reference evidence="8 9" key="1">
    <citation type="submission" date="2018-12" db="EMBL/GenBank/DDBJ databases">
        <title>Genome sequencing of Prevotella sp. KCOM 3155 (= JS262).</title>
        <authorList>
            <person name="Kook J.-K."/>
            <person name="Park S.-N."/>
            <person name="Lim Y.K."/>
        </authorList>
    </citation>
    <scope>NUCLEOTIDE SEQUENCE [LARGE SCALE GENOMIC DNA]</scope>
    <source>
        <strain evidence="8 9">KCOM 3155</strain>
    </source>
</reference>
<organism evidence="8 9">
    <name type="scientific">Prevotella koreensis</name>
    <dbReference type="NCBI Taxonomy" id="2490854"/>
    <lineage>
        <taxon>Bacteria</taxon>
        <taxon>Pseudomonadati</taxon>
        <taxon>Bacteroidota</taxon>
        <taxon>Bacteroidia</taxon>
        <taxon>Bacteroidales</taxon>
        <taxon>Prevotellaceae</taxon>
        <taxon>Prevotella</taxon>
    </lineage>
</organism>
<feature type="transmembrane region" description="Helical" evidence="7">
    <location>
        <begin position="9"/>
        <end position="30"/>
    </location>
</feature>
<evidence type="ECO:0000256" key="3">
    <source>
        <dbReference type="ARBA" id="ARBA00022989"/>
    </source>
</evidence>
<keyword evidence="9" id="KW-1185">Reference proteome</keyword>
<dbReference type="Gene3D" id="3.30.160.60">
    <property type="entry name" value="Classic Zinc Finger"/>
    <property type="match status" value="1"/>
</dbReference>
<dbReference type="Proteomes" id="UP000278983">
    <property type="component" value="Unassembled WGS sequence"/>
</dbReference>
<dbReference type="HAMAP" id="MF_02065">
    <property type="entry name" value="MltG"/>
    <property type="match status" value="1"/>
</dbReference>
<keyword evidence="6 7" id="KW-0961">Cell wall biogenesis/degradation</keyword>
<evidence type="ECO:0000256" key="2">
    <source>
        <dbReference type="ARBA" id="ARBA00022692"/>
    </source>
</evidence>
<protein>
    <recommendedName>
        <fullName evidence="7">Endolytic murein transglycosylase</fullName>
        <ecNumber evidence="7">4.2.2.29</ecNumber>
    </recommendedName>
    <alternativeName>
        <fullName evidence="7">Peptidoglycan lytic transglycosylase</fullName>
    </alternativeName>
    <alternativeName>
        <fullName evidence="7">Peptidoglycan polymerization terminase</fullName>
    </alternativeName>
</protein>
<dbReference type="RefSeq" id="WP_126679336.1">
    <property type="nucleotide sequence ID" value="NZ_RYYU01000001.1"/>
</dbReference>
<evidence type="ECO:0000256" key="4">
    <source>
        <dbReference type="ARBA" id="ARBA00023136"/>
    </source>
</evidence>
<comment type="subcellular location">
    <subcellularLocation>
        <location evidence="7">Cell membrane</location>
        <topology evidence="7">Single-pass membrane protein</topology>
    </subcellularLocation>
</comment>
<dbReference type="Pfam" id="PF02618">
    <property type="entry name" value="YceG"/>
    <property type="match status" value="1"/>
</dbReference>
<evidence type="ECO:0000256" key="6">
    <source>
        <dbReference type="ARBA" id="ARBA00023316"/>
    </source>
</evidence>
<comment type="similarity">
    <text evidence="7">Belongs to the transglycosylase MltG family.</text>
</comment>
<keyword evidence="2 7" id="KW-0812">Transmembrane</keyword>
<dbReference type="EMBL" id="RYYU01000001">
    <property type="protein sequence ID" value="RUL60244.1"/>
    <property type="molecule type" value="Genomic_DNA"/>
</dbReference>
<dbReference type="AlphaFoldDB" id="A0A3S0RBV7"/>
<keyword evidence="1 7" id="KW-1003">Cell membrane</keyword>
<dbReference type="NCBIfam" id="TIGR00247">
    <property type="entry name" value="endolytic transglycosylase MltG"/>
    <property type="match status" value="1"/>
</dbReference>
<evidence type="ECO:0000256" key="1">
    <source>
        <dbReference type="ARBA" id="ARBA00022475"/>
    </source>
</evidence>
<dbReference type="PANTHER" id="PTHR30518:SF2">
    <property type="entry name" value="ENDOLYTIC MUREIN TRANSGLYCOSYLASE"/>
    <property type="match status" value="1"/>
</dbReference>
<feature type="site" description="Important for catalytic activity" evidence="7">
    <location>
        <position position="217"/>
    </location>
</feature>
<dbReference type="GO" id="GO:0009252">
    <property type="term" value="P:peptidoglycan biosynthetic process"/>
    <property type="evidence" value="ECO:0007669"/>
    <property type="project" value="UniProtKB-UniRule"/>
</dbReference>
<dbReference type="GO" id="GO:0005886">
    <property type="term" value="C:plasma membrane"/>
    <property type="evidence" value="ECO:0007669"/>
    <property type="project" value="UniProtKB-SubCell"/>
</dbReference>
<dbReference type="GO" id="GO:0071555">
    <property type="term" value="P:cell wall organization"/>
    <property type="evidence" value="ECO:0007669"/>
    <property type="project" value="UniProtKB-KW"/>
</dbReference>
<evidence type="ECO:0000256" key="5">
    <source>
        <dbReference type="ARBA" id="ARBA00023239"/>
    </source>
</evidence>
<comment type="caution">
    <text evidence="8">The sequence shown here is derived from an EMBL/GenBank/DDBJ whole genome shotgun (WGS) entry which is preliminary data.</text>
</comment>